<protein>
    <recommendedName>
        <fullName evidence="10">Elongation of fatty acids protein</fullName>
        <ecNumber evidence="10">2.3.1.-</ecNumber>
    </recommendedName>
</protein>
<feature type="transmembrane region" description="Helical" evidence="10">
    <location>
        <begin position="206"/>
        <end position="224"/>
    </location>
</feature>
<evidence type="ECO:0000256" key="7">
    <source>
        <dbReference type="ARBA" id="ARBA00023098"/>
    </source>
</evidence>
<evidence type="ECO:0000313" key="13">
    <source>
        <dbReference type="Proteomes" id="UP000054321"/>
    </source>
</evidence>
<keyword evidence="5 10" id="KW-0276">Fatty acid metabolism</keyword>
<dbReference type="GO" id="GO:0034626">
    <property type="term" value="P:fatty acid elongation, polyunsaturated fatty acid"/>
    <property type="evidence" value="ECO:0007669"/>
    <property type="project" value="TreeGrafter"/>
</dbReference>
<dbReference type="GO" id="GO:0005789">
    <property type="term" value="C:endoplasmic reticulum membrane"/>
    <property type="evidence" value="ECO:0007669"/>
    <property type="project" value="TreeGrafter"/>
</dbReference>
<keyword evidence="7 10" id="KW-0443">Lipid metabolism</keyword>
<gene>
    <name evidence="12" type="ORF">OIDMADRAFT_37778</name>
</gene>
<feature type="transmembrane region" description="Helical" evidence="10">
    <location>
        <begin position="333"/>
        <end position="354"/>
    </location>
</feature>
<name>A0A0C3I0S3_OIDMZ</name>
<accession>A0A0C3I0S3</accession>
<dbReference type="Pfam" id="PF01151">
    <property type="entry name" value="ELO"/>
    <property type="match status" value="1"/>
</dbReference>
<keyword evidence="2 10" id="KW-0444">Lipid biosynthesis</keyword>
<evidence type="ECO:0000256" key="4">
    <source>
        <dbReference type="ARBA" id="ARBA00022692"/>
    </source>
</evidence>
<feature type="region of interest" description="Disordered" evidence="11">
    <location>
        <begin position="364"/>
        <end position="384"/>
    </location>
</feature>
<feature type="transmembrane region" description="Helical" evidence="10">
    <location>
        <begin position="236"/>
        <end position="255"/>
    </location>
</feature>
<evidence type="ECO:0000256" key="8">
    <source>
        <dbReference type="ARBA" id="ARBA00023136"/>
    </source>
</evidence>
<feature type="transmembrane region" description="Helical" evidence="10">
    <location>
        <begin position="175"/>
        <end position="194"/>
    </location>
</feature>
<dbReference type="PANTHER" id="PTHR11157">
    <property type="entry name" value="FATTY ACID ACYL TRANSFERASE-RELATED"/>
    <property type="match status" value="1"/>
</dbReference>
<evidence type="ECO:0000256" key="6">
    <source>
        <dbReference type="ARBA" id="ARBA00022989"/>
    </source>
</evidence>
<reference evidence="12 13" key="1">
    <citation type="submission" date="2014-04" db="EMBL/GenBank/DDBJ databases">
        <authorList>
            <consortium name="DOE Joint Genome Institute"/>
            <person name="Kuo A."/>
            <person name="Martino E."/>
            <person name="Perotto S."/>
            <person name="Kohler A."/>
            <person name="Nagy L.G."/>
            <person name="Floudas D."/>
            <person name="Copeland A."/>
            <person name="Barry K.W."/>
            <person name="Cichocki N."/>
            <person name="Veneault-Fourrey C."/>
            <person name="LaButti K."/>
            <person name="Lindquist E.A."/>
            <person name="Lipzen A."/>
            <person name="Lundell T."/>
            <person name="Morin E."/>
            <person name="Murat C."/>
            <person name="Sun H."/>
            <person name="Tunlid A."/>
            <person name="Henrissat B."/>
            <person name="Grigoriev I.V."/>
            <person name="Hibbett D.S."/>
            <person name="Martin F."/>
            <person name="Nordberg H.P."/>
            <person name="Cantor M.N."/>
            <person name="Hua S.X."/>
        </authorList>
    </citation>
    <scope>NUCLEOTIDE SEQUENCE [LARGE SCALE GENOMIC DNA]</scope>
    <source>
        <strain evidence="12 13">Zn</strain>
    </source>
</reference>
<dbReference type="InParanoid" id="A0A0C3I0S3"/>
<comment type="similarity">
    <text evidence="10">Belongs to the ELO family.</text>
</comment>
<keyword evidence="4 10" id="KW-0812">Transmembrane</keyword>
<comment type="subcellular location">
    <subcellularLocation>
        <location evidence="1">Membrane</location>
        <topology evidence="1">Multi-pass membrane protein</topology>
    </subcellularLocation>
</comment>
<keyword evidence="8 10" id="KW-0472">Membrane</keyword>
<evidence type="ECO:0000256" key="5">
    <source>
        <dbReference type="ARBA" id="ARBA00022832"/>
    </source>
</evidence>
<dbReference type="GO" id="GO:0042761">
    <property type="term" value="P:very long-chain fatty acid biosynthetic process"/>
    <property type="evidence" value="ECO:0007669"/>
    <property type="project" value="TreeGrafter"/>
</dbReference>
<dbReference type="OrthoDB" id="10259681at2759"/>
<reference evidence="13" key="2">
    <citation type="submission" date="2015-01" db="EMBL/GenBank/DDBJ databases">
        <title>Evolutionary Origins and Diversification of the Mycorrhizal Mutualists.</title>
        <authorList>
            <consortium name="DOE Joint Genome Institute"/>
            <consortium name="Mycorrhizal Genomics Consortium"/>
            <person name="Kohler A."/>
            <person name="Kuo A."/>
            <person name="Nagy L.G."/>
            <person name="Floudas D."/>
            <person name="Copeland A."/>
            <person name="Barry K.W."/>
            <person name="Cichocki N."/>
            <person name="Veneault-Fourrey C."/>
            <person name="LaButti K."/>
            <person name="Lindquist E.A."/>
            <person name="Lipzen A."/>
            <person name="Lundell T."/>
            <person name="Morin E."/>
            <person name="Murat C."/>
            <person name="Riley R."/>
            <person name="Ohm R."/>
            <person name="Sun H."/>
            <person name="Tunlid A."/>
            <person name="Henrissat B."/>
            <person name="Grigoriev I.V."/>
            <person name="Hibbett D.S."/>
            <person name="Martin F."/>
        </authorList>
    </citation>
    <scope>NUCLEOTIDE SEQUENCE [LARGE SCALE GENOMIC DNA]</scope>
    <source>
        <strain evidence="13">Zn</strain>
    </source>
</reference>
<dbReference type="InterPro" id="IPR002076">
    <property type="entry name" value="ELO_fam"/>
</dbReference>
<comment type="catalytic activity">
    <reaction evidence="10">
        <text>an acyl-CoA + malonyl-CoA + H(+) = a 3-oxoacyl-CoA + CO2 + CoA</text>
        <dbReference type="Rhea" id="RHEA:50252"/>
        <dbReference type="ChEBI" id="CHEBI:15378"/>
        <dbReference type="ChEBI" id="CHEBI:16526"/>
        <dbReference type="ChEBI" id="CHEBI:57287"/>
        <dbReference type="ChEBI" id="CHEBI:57384"/>
        <dbReference type="ChEBI" id="CHEBI:58342"/>
        <dbReference type="ChEBI" id="CHEBI:90726"/>
    </reaction>
    <physiologicalReaction direction="left-to-right" evidence="10">
        <dbReference type="Rhea" id="RHEA:50253"/>
    </physiologicalReaction>
</comment>
<dbReference type="STRING" id="913774.A0A0C3I0S3"/>
<feature type="transmembrane region" description="Helical" evidence="10">
    <location>
        <begin position="267"/>
        <end position="287"/>
    </location>
</feature>
<evidence type="ECO:0000313" key="12">
    <source>
        <dbReference type="EMBL" id="KIN08660.1"/>
    </source>
</evidence>
<dbReference type="EC" id="2.3.1.-" evidence="10"/>
<dbReference type="HOGENOM" id="CLU_017661_2_0_1"/>
<sequence>MEIFSVRFSLPSPSLFQFPPRNEPQTLQPISITPSLYLKALDVTIPITASCVYAATVQALNAYNLSNGSKPWRISKTKSWFYLVVLHNILLATYSTWTFIGMFGALTRTVQSPAGPTGLVGLVDSLCKIHGTAGLGNGIAYRPTTSQRVYDPPLKNDRSPNPADRGRLWNEGLSFYGWIFYGSKIYEFLDTVIILTKGKKGSILQVYHHIGALMCTWAGIRYMSSPIWIPTFVNSGIHSLMYTYYTLTAFGIPIPGNLKKSLTIIQIIQLVFSDLLAAIYLFVSYTVPIEIGDPGTSSPIALPMRLADPKYSQPTLQCSMQNVSCIDTSGQAFAAWMSVLYLTPLIWLFSRFYTQSYRKEVSGRVKERDGKRGSGREGNRHGML</sequence>
<proteinExistence type="inferred from homology"/>
<keyword evidence="3 10" id="KW-0808">Transferase</keyword>
<dbReference type="GO" id="GO:0034625">
    <property type="term" value="P:fatty acid elongation, monounsaturated fatty acid"/>
    <property type="evidence" value="ECO:0007669"/>
    <property type="project" value="TreeGrafter"/>
</dbReference>
<organism evidence="12 13">
    <name type="scientific">Oidiodendron maius (strain Zn)</name>
    <dbReference type="NCBI Taxonomy" id="913774"/>
    <lineage>
        <taxon>Eukaryota</taxon>
        <taxon>Fungi</taxon>
        <taxon>Dikarya</taxon>
        <taxon>Ascomycota</taxon>
        <taxon>Pezizomycotina</taxon>
        <taxon>Leotiomycetes</taxon>
        <taxon>Leotiomycetes incertae sedis</taxon>
        <taxon>Myxotrichaceae</taxon>
        <taxon>Oidiodendron</taxon>
    </lineage>
</organism>
<dbReference type="AlphaFoldDB" id="A0A0C3I0S3"/>
<keyword evidence="6 10" id="KW-1133">Transmembrane helix</keyword>
<dbReference type="GO" id="GO:0030148">
    <property type="term" value="P:sphingolipid biosynthetic process"/>
    <property type="evidence" value="ECO:0007669"/>
    <property type="project" value="TreeGrafter"/>
</dbReference>
<dbReference type="GO" id="GO:0019367">
    <property type="term" value="P:fatty acid elongation, saturated fatty acid"/>
    <property type="evidence" value="ECO:0007669"/>
    <property type="project" value="TreeGrafter"/>
</dbReference>
<evidence type="ECO:0000256" key="9">
    <source>
        <dbReference type="ARBA" id="ARBA00023160"/>
    </source>
</evidence>
<evidence type="ECO:0000256" key="11">
    <source>
        <dbReference type="SAM" id="MobiDB-lite"/>
    </source>
</evidence>
<feature type="transmembrane region" description="Helical" evidence="10">
    <location>
        <begin position="80"/>
        <end position="106"/>
    </location>
</feature>
<keyword evidence="9 10" id="KW-0275">Fatty acid biosynthesis</keyword>
<dbReference type="Proteomes" id="UP000054321">
    <property type="component" value="Unassembled WGS sequence"/>
</dbReference>
<evidence type="ECO:0000256" key="1">
    <source>
        <dbReference type="ARBA" id="ARBA00004141"/>
    </source>
</evidence>
<evidence type="ECO:0000256" key="2">
    <source>
        <dbReference type="ARBA" id="ARBA00022516"/>
    </source>
</evidence>
<evidence type="ECO:0000256" key="3">
    <source>
        <dbReference type="ARBA" id="ARBA00022679"/>
    </source>
</evidence>
<keyword evidence="13" id="KW-1185">Reference proteome</keyword>
<dbReference type="EMBL" id="KN832870">
    <property type="protein sequence ID" value="KIN08660.1"/>
    <property type="molecule type" value="Genomic_DNA"/>
</dbReference>
<evidence type="ECO:0000256" key="10">
    <source>
        <dbReference type="RuleBase" id="RU361115"/>
    </source>
</evidence>
<dbReference type="PANTHER" id="PTHR11157:SF169">
    <property type="entry name" value="ELONGATION OF FATTY ACIDS PROTEIN"/>
    <property type="match status" value="1"/>
</dbReference>
<dbReference type="GO" id="GO:0009922">
    <property type="term" value="F:fatty acid elongase activity"/>
    <property type="evidence" value="ECO:0007669"/>
    <property type="project" value="InterPro"/>
</dbReference>